<sequence>MKTRIQVWATAFRRLSAMLTGAALTIGSASAQVNNYTFTAASGTYTQLTGGTAVPALLTDDALSPAIQIGFPFAYDGTIYSQLQASSNGFLTFNTANTELGQENNLAGGAPARPLLAPLWDDLSGVPSDRGGAASYLTTGTAPNRVFTFEWRNSLWDYDAPAPSVSFQVKLYEGSNNIEFVYQPEGGALNSASASIGLGGLGSGTAAGTFVALSNASTAPTASTTVDPRNIAAVPAAGQIYRFAPPANVCGPLRNFTVSAVTTTTATLTFMPGAGHTSYTVTYTPTGGTPTTIAPAPTTSPIVITGLSASTTYALRIQANCASGVTGETLDRSFSTTPENDNPCNAIALPAPSSTAAPLSATNLGATTTTSTVAPGYTNPPPMGCGVAVNPKDVWFRFTTNATGAGSTTVGIATTGTAAGSIRVFSATSCSLGFTPVACKGGETNNTNAGSLNVTGLTPNTTYYVAVAPYATSDVQGPFTIAVGSTVLSTQQQLAKGEVSVFPNPTTTGQLTVRVSGISSLATAQVALLNTLGQVVAERTLSVRGGLAEQSLSTAALTKGIYMLRVQAGHETVVRKVVVE</sequence>
<evidence type="ECO:0000313" key="4">
    <source>
        <dbReference type="Proteomes" id="UP000831113"/>
    </source>
</evidence>
<reference evidence="3 4" key="1">
    <citation type="submission" date="2022-03" db="EMBL/GenBank/DDBJ databases">
        <title>Hymenobactersp. isolated from the air.</title>
        <authorList>
            <person name="Won M."/>
            <person name="Kwon S.-W."/>
        </authorList>
    </citation>
    <scope>NUCLEOTIDE SEQUENCE [LARGE SCALE GENOMIC DNA]</scope>
    <source>
        <strain evidence="3 4">KACC 21982</strain>
    </source>
</reference>
<feature type="domain" description="Fibronectin type-III" evidence="2">
    <location>
        <begin position="252"/>
        <end position="340"/>
    </location>
</feature>
<evidence type="ECO:0000256" key="1">
    <source>
        <dbReference type="SAM" id="SignalP"/>
    </source>
</evidence>
<evidence type="ECO:0000313" key="3">
    <source>
        <dbReference type="EMBL" id="UOG75885.1"/>
    </source>
</evidence>
<dbReference type="PROSITE" id="PS50853">
    <property type="entry name" value="FN3"/>
    <property type="match status" value="1"/>
</dbReference>
<dbReference type="Proteomes" id="UP000831113">
    <property type="component" value="Chromosome"/>
</dbReference>
<dbReference type="Gene3D" id="2.60.40.10">
    <property type="entry name" value="Immunoglobulins"/>
    <property type="match status" value="1"/>
</dbReference>
<evidence type="ECO:0000259" key="2">
    <source>
        <dbReference type="PROSITE" id="PS50853"/>
    </source>
</evidence>
<dbReference type="NCBIfam" id="TIGR04183">
    <property type="entry name" value="Por_Secre_tail"/>
    <property type="match status" value="1"/>
</dbReference>
<dbReference type="InterPro" id="IPR003961">
    <property type="entry name" value="FN3_dom"/>
</dbReference>
<dbReference type="Pfam" id="PF18962">
    <property type="entry name" value="Por_Secre_tail"/>
    <property type="match status" value="1"/>
</dbReference>
<keyword evidence="1" id="KW-0732">Signal</keyword>
<organism evidence="3 4">
    <name type="scientific">Hymenobacter tibetensis</name>
    <dbReference type="NCBI Taxonomy" id="497967"/>
    <lineage>
        <taxon>Bacteria</taxon>
        <taxon>Pseudomonadati</taxon>
        <taxon>Bacteroidota</taxon>
        <taxon>Cytophagia</taxon>
        <taxon>Cytophagales</taxon>
        <taxon>Hymenobacteraceae</taxon>
        <taxon>Hymenobacter</taxon>
    </lineage>
</organism>
<keyword evidence="4" id="KW-1185">Reference proteome</keyword>
<protein>
    <submittedName>
        <fullName evidence="3">T9SS type A sorting domain-containing protein</fullName>
    </submittedName>
</protein>
<dbReference type="InterPro" id="IPR026444">
    <property type="entry name" value="Secre_tail"/>
</dbReference>
<dbReference type="Pfam" id="PF00041">
    <property type="entry name" value="fn3"/>
    <property type="match status" value="1"/>
</dbReference>
<accession>A0ABY4D307</accession>
<dbReference type="InterPro" id="IPR013783">
    <property type="entry name" value="Ig-like_fold"/>
</dbReference>
<name>A0ABY4D307_9BACT</name>
<dbReference type="EMBL" id="CP094669">
    <property type="protein sequence ID" value="UOG75885.1"/>
    <property type="molecule type" value="Genomic_DNA"/>
</dbReference>
<gene>
    <name evidence="3" type="ORF">MTX78_04630</name>
</gene>
<dbReference type="SMART" id="SM00060">
    <property type="entry name" value="FN3"/>
    <property type="match status" value="2"/>
</dbReference>
<feature type="signal peptide" evidence="1">
    <location>
        <begin position="1"/>
        <end position="31"/>
    </location>
</feature>
<dbReference type="InterPro" id="IPR036116">
    <property type="entry name" value="FN3_sf"/>
</dbReference>
<dbReference type="RefSeq" id="WP_243800332.1">
    <property type="nucleotide sequence ID" value="NZ_CP094669.1"/>
</dbReference>
<feature type="chain" id="PRO_5047075720" evidence="1">
    <location>
        <begin position="32"/>
        <end position="580"/>
    </location>
</feature>
<dbReference type="SUPFAM" id="SSF49265">
    <property type="entry name" value="Fibronectin type III"/>
    <property type="match status" value="1"/>
</dbReference>
<proteinExistence type="predicted"/>